<accession>A0ACA8R4K3</accession>
<gene>
    <name evidence="1" type="ORF">MarbSA_14590</name>
</gene>
<protein>
    <submittedName>
        <fullName evidence="1">Uncharacterized protein</fullName>
    </submittedName>
</protein>
<sequence>MLFIKSKNVDKTLLRISKSIDDSLKDVYSQIQTKTKKEDTGKRTTEVPLPVTLEDCLYVFDNSHIVAKVSRILAQDLFLGELTFIPENEEDKEKAEEIQKNLIDFQEELYFACIDYFYAPYGVFEVAYDEKISTKFKLSQMPVITTKLLETTFQKNTYFLIEQKTDTSTNYFKIIGEEYPKDFTYGKEDLGQCVIFGGDNFYKFLKKPEWLQAKKILFADIGIDDKYEKKIENGNIADAILHVNLEPKMGGNQLVPKVNSKGEALLNEEGNPIMELAPDEEDIIDEELEDKDGGIAVIYSRTEKPRSFQLVDIESKDNESLNNIEEKAEYKVLSSYNVPKIRLGIMDEKQSMNSTRDQSVWEIYTKDLGTFQKPLNKKIEQFIYLTKGVKGKINITTPIFSDTIEIETNRIHEAWNNAGLTLQEYLTALSEYLPVIKLEEYDFTVNTGLWNARYYNGQPFGDTALNDSQIEEFNNINNMISGLE</sequence>
<evidence type="ECO:0000313" key="1">
    <source>
        <dbReference type="EMBL" id="BBL62419.1"/>
    </source>
</evidence>
<evidence type="ECO:0000313" key="2">
    <source>
        <dbReference type="Proteomes" id="UP000825015"/>
    </source>
</evidence>
<organism evidence="1 2">
    <name type="scientific">Methanobrevibacter arboriphilus</name>
    <dbReference type="NCBI Taxonomy" id="39441"/>
    <lineage>
        <taxon>Archaea</taxon>
        <taxon>Methanobacteriati</taxon>
        <taxon>Methanobacteriota</taxon>
        <taxon>Methanomada group</taxon>
        <taxon>Methanobacteria</taxon>
        <taxon>Methanobacteriales</taxon>
        <taxon>Methanobacteriaceae</taxon>
        <taxon>Methanobrevibacter</taxon>
    </lineage>
</organism>
<dbReference type="Proteomes" id="UP000825015">
    <property type="component" value="Chromosome"/>
</dbReference>
<reference evidence="1" key="1">
    <citation type="submission" date="2019-06" db="EMBL/GenBank/DDBJ databases">
        <title>Complete genome sequence of Methanobrevibacter arboriphilus strain SA.</title>
        <authorList>
            <person name="Asakawa S."/>
        </authorList>
    </citation>
    <scope>NUCLEOTIDE SEQUENCE</scope>
    <source>
        <strain evidence="1">SA</strain>
    </source>
</reference>
<proteinExistence type="predicted"/>
<dbReference type="EMBL" id="AP019779">
    <property type="protein sequence ID" value="BBL62419.1"/>
    <property type="molecule type" value="Genomic_DNA"/>
</dbReference>
<name>A0ACA8R4K3_METAZ</name>
<keyword evidence="2" id="KW-1185">Reference proteome</keyword>